<evidence type="ECO:0000256" key="1">
    <source>
        <dbReference type="SAM" id="Phobius"/>
    </source>
</evidence>
<feature type="transmembrane region" description="Helical" evidence="1">
    <location>
        <begin position="827"/>
        <end position="846"/>
    </location>
</feature>
<sequence length="1150" mass="131817">MKKILLLFLLLLVPILFVPSAFAQNKSFISIINPIRGQDFWDIKEQKPETAVAGQITILNNFNLVATWLLRFDALDDKNIINILNERPKDEKGLFLEITPTWTTQAKIEYRKSDSWHAAGSAFLTGYELNERKKLIDAAFEKFENTFGYYPSSVGAWWIDSYSLSYMQEKYAVSSALIVSDQYSTDNYQIWGQYFSTPYYPAKNNALHPAKSLENKLDVVMVQWAQRDPVNSYGNGVTESTYSVQANDYMDYHSLGVDYFSKLIDIYTKQKFNRFNHLVVGLENSYEWNKYLGEYKNQIEVLRKKSDSGQLAVVSMKDFASWYKSAFRELSPKQLIVADDPLGSFKKVVWFMNPYYRAGWFYNTDGSVFRDIRQYIEGEEEICFKKSCKEVNFATFATRVLDEVSFGHKWIIDEGKISEFEVSEKDDSFVLSYVNEAGKDREIEFLPRDLRVNGKVSSIDGAILDAIKQDTLISKEKKEFPDKEFNWTISGVLSKTIRFLLFLIFICVVPGFVVTNKLLEKNDSTLRRIFLALTVGGVLLTIIFYITSLLNLRFLIFVYIFTALLLFFRMQRSSFSKIKLGKNWDKLNIITMLIVISGSLFQNIPSFKNGLVFSFGMGLWGPNTHDGIWHISLINQLLRGIPVENPIYAGTILKNYHFFYDLLIAATAYFTKIPIIDLVFRFYPVLFSLFLGIGSYHLVMKLFLGRMGVVKTKVAAILSLFFIYFAGSFGWIAEYLRGKTFGGESAFWANQSISFNLNPPFAISLIIIIAFLNLLLNRKTMGSRMGIFVSTLLLGSLVGFKAYAAVLAISSLLFISLINIFKKEYSYLLISAFSLFFSFFVFLFNFQSNAQLMIFSPFWLIHSMIDSPDRVGWTKLSIARIAGLETKNWFKFLSVEAISLLIFIAGNLGVRILSLGSLVKIKDIVKDNNLLFILVFTILSFLIPIFFIQSGNPWNVIQFSYYGLYVTALATGPILAYLIFRLPKLLSFLIILGVLVLTPINSVTTATYYLGFLPHGRIDNKELEALNFLFKQEYGTVLTYPYDRRLQQKISEPWPLFAYDSTAYVAALSGKAVFLEDEGQNQILLTDYKRRLIAAKDFFQSNFLDGNTFLENNKIKYIYIPKAFKIRMEGSSLSVKNIFENDEVIIYSVI</sequence>
<evidence type="ECO:0008006" key="5">
    <source>
        <dbReference type="Google" id="ProtNLM"/>
    </source>
</evidence>
<keyword evidence="1" id="KW-1133">Transmembrane helix</keyword>
<feature type="transmembrane region" description="Helical" evidence="1">
    <location>
        <begin position="986"/>
        <end position="1011"/>
    </location>
</feature>
<feature type="transmembrane region" description="Helical" evidence="1">
    <location>
        <begin position="959"/>
        <end position="980"/>
    </location>
</feature>
<feature type="transmembrane region" description="Helical" evidence="1">
    <location>
        <begin position="499"/>
        <end position="519"/>
    </location>
</feature>
<organism evidence="3 4">
    <name type="scientific">Candidatus Daviesbacteria bacterium GW2011_GWC2_40_12</name>
    <dbReference type="NCBI Taxonomy" id="1618431"/>
    <lineage>
        <taxon>Bacteria</taxon>
        <taxon>Candidatus Daviesiibacteriota</taxon>
    </lineage>
</organism>
<evidence type="ECO:0000313" key="4">
    <source>
        <dbReference type="Proteomes" id="UP000034881"/>
    </source>
</evidence>
<feature type="transmembrane region" description="Helical" evidence="1">
    <location>
        <begin position="930"/>
        <end position="947"/>
    </location>
</feature>
<dbReference type="EMBL" id="LBYB01000001">
    <property type="protein sequence ID" value="KKR42612.1"/>
    <property type="molecule type" value="Genomic_DNA"/>
</dbReference>
<dbReference type="Proteomes" id="UP000034881">
    <property type="component" value="Unassembled WGS sequence"/>
</dbReference>
<accession>A0A0G0TXC5</accession>
<proteinExistence type="predicted"/>
<protein>
    <recommendedName>
        <fullName evidence="5">Glycosyltransferase RgtA/B/C/D-like domain-containing protein</fullName>
    </recommendedName>
</protein>
<feature type="transmembrane region" description="Helical" evidence="1">
    <location>
        <begin position="889"/>
        <end position="910"/>
    </location>
</feature>
<dbReference type="AlphaFoldDB" id="A0A0G0TXC5"/>
<gene>
    <name evidence="3" type="ORF">UT77_C0001G0063</name>
</gene>
<feature type="transmembrane region" description="Helical" evidence="1">
    <location>
        <begin position="788"/>
        <end position="821"/>
    </location>
</feature>
<feature type="transmembrane region" description="Helical" evidence="1">
    <location>
        <begin position="682"/>
        <end position="703"/>
    </location>
</feature>
<reference evidence="3 4" key="1">
    <citation type="journal article" date="2015" name="Nature">
        <title>rRNA introns, odd ribosomes, and small enigmatic genomes across a large radiation of phyla.</title>
        <authorList>
            <person name="Brown C.T."/>
            <person name="Hug L.A."/>
            <person name="Thomas B.C."/>
            <person name="Sharon I."/>
            <person name="Castelle C.J."/>
            <person name="Singh A."/>
            <person name="Wilkins M.J."/>
            <person name="Williams K.H."/>
            <person name="Banfield J.F."/>
        </authorList>
    </citation>
    <scope>NUCLEOTIDE SEQUENCE [LARGE SCALE GENOMIC DNA]</scope>
</reference>
<evidence type="ECO:0000256" key="2">
    <source>
        <dbReference type="SAM" id="SignalP"/>
    </source>
</evidence>
<feature type="transmembrane region" description="Helical" evidence="1">
    <location>
        <begin position="552"/>
        <end position="568"/>
    </location>
</feature>
<dbReference type="PATRIC" id="fig|1618431.3.peg.63"/>
<feature type="transmembrane region" description="Helical" evidence="1">
    <location>
        <begin position="715"/>
        <end position="733"/>
    </location>
</feature>
<keyword evidence="1" id="KW-0812">Transmembrane</keyword>
<evidence type="ECO:0000313" key="3">
    <source>
        <dbReference type="EMBL" id="KKR42612.1"/>
    </source>
</evidence>
<feature type="signal peptide" evidence="2">
    <location>
        <begin position="1"/>
        <end position="23"/>
    </location>
</feature>
<feature type="transmembrane region" description="Helical" evidence="1">
    <location>
        <begin position="526"/>
        <end position="546"/>
    </location>
</feature>
<keyword evidence="1" id="KW-0472">Membrane</keyword>
<keyword evidence="2" id="KW-0732">Signal</keyword>
<feature type="chain" id="PRO_5002534588" description="Glycosyltransferase RgtA/B/C/D-like domain-containing protein" evidence="2">
    <location>
        <begin position="24"/>
        <end position="1150"/>
    </location>
</feature>
<name>A0A0G0TXC5_9BACT</name>
<dbReference type="Gene3D" id="3.20.20.510">
    <property type="entry name" value="Uncharacterised protein PF12979, DUF3863"/>
    <property type="match status" value="1"/>
</dbReference>
<feature type="transmembrane region" description="Helical" evidence="1">
    <location>
        <begin position="753"/>
        <end position="776"/>
    </location>
</feature>
<comment type="caution">
    <text evidence="3">The sequence shown here is derived from an EMBL/GenBank/DDBJ whole genome shotgun (WGS) entry which is preliminary data.</text>
</comment>